<keyword evidence="4" id="KW-0964">Secreted</keyword>
<protein>
    <submittedName>
        <fullName evidence="13">DNA polymerase delta subunit 2</fullName>
    </submittedName>
</protein>
<organism evidence="13 14">
    <name type="scientific">Pisum sativum</name>
    <name type="common">Garden pea</name>
    <name type="synonym">Lathyrus oleraceus</name>
    <dbReference type="NCBI Taxonomy" id="3888"/>
    <lineage>
        <taxon>Eukaryota</taxon>
        <taxon>Viridiplantae</taxon>
        <taxon>Streptophyta</taxon>
        <taxon>Embryophyta</taxon>
        <taxon>Tracheophyta</taxon>
        <taxon>Spermatophyta</taxon>
        <taxon>Magnoliopsida</taxon>
        <taxon>eudicotyledons</taxon>
        <taxon>Gunneridae</taxon>
        <taxon>Pentapetalae</taxon>
        <taxon>rosids</taxon>
        <taxon>fabids</taxon>
        <taxon>Fabales</taxon>
        <taxon>Fabaceae</taxon>
        <taxon>Papilionoideae</taxon>
        <taxon>50 kb inversion clade</taxon>
        <taxon>NPAAA clade</taxon>
        <taxon>Hologalegina</taxon>
        <taxon>IRL clade</taxon>
        <taxon>Fabeae</taxon>
        <taxon>Lathyrus</taxon>
    </lineage>
</organism>
<accession>A0A9D5B6I8</accession>
<evidence type="ECO:0000256" key="5">
    <source>
        <dbReference type="ARBA" id="ARBA00022801"/>
    </source>
</evidence>
<feature type="domain" description="DNA polymerase delta subunit OB-fold" evidence="12">
    <location>
        <begin position="305"/>
        <end position="405"/>
    </location>
</feature>
<evidence type="ECO:0000313" key="13">
    <source>
        <dbReference type="EMBL" id="KAI5437392.1"/>
    </source>
</evidence>
<dbReference type="AlphaFoldDB" id="A0A9D5B6I8"/>
<evidence type="ECO:0000256" key="1">
    <source>
        <dbReference type="ARBA" id="ARBA00004191"/>
    </source>
</evidence>
<comment type="caution">
    <text evidence="13">The sequence shown here is derived from an EMBL/GenBank/DDBJ whole genome shotgun (WGS) entry which is preliminary data.</text>
</comment>
<name>A0A9D5B6I8_PEA</name>
<dbReference type="GO" id="GO:0004650">
    <property type="term" value="F:polygalacturonase activity"/>
    <property type="evidence" value="ECO:0007669"/>
    <property type="project" value="InterPro"/>
</dbReference>
<feature type="transmembrane region" description="Helical" evidence="10">
    <location>
        <begin position="442"/>
        <end position="467"/>
    </location>
</feature>
<dbReference type="PROSITE" id="PS00502">
    <property type="entry name" value="POLYGALACTURONASE"/>
    <property type="match status" value="1"/>
</dbReference>
<gene>
    <name evidence="13" type="ORF">KIW84_023486</name>
</gene>
<feature type="signal peptide" evidence="11">
    <location>
        <begin position="1"/>
        <end position="19"/>
    </location>
</feature>
<dbReference type="Gene3D" id="2.160.20.10">
    <property type="entry name" value="Single-stranded right-handed beta-helix, Pectin lyase-like"/>
    <property type="match status" value="1"/>
</dbReference>
<dbReference type="Gramene" id="Psat02G0348600-T1">
    <property type="protein sequence ID" value="KAI5437392.1"/>
    <property type="gene ID" value="KIW84_023486"/>
</dbReference>
<evidence type="ECO:0000256" key="3">
    <source>
        <dbReference type="ARBA" id="ARBA00022512"/>
    </source>
</evidence>
<evidence type="ECO:0000256" key="10">
    <source>
        <dbReference type="SAM" id="Phobius"/>
    </source>
</evidence>
<dbReference type="Pfam" id="PF00295">
    <property type="entry name" value="Glyco_hydro_28"/>
    <property type="match status" value="1"/>
</dbReference>
<feature type="chain" id="PRO_5038811193" evidence="11">
    <location>
        <begin position="20"/>
        <end position="491"/>
    </location>
</feature>
<comment type="similarity">
    <text evidence="2 9">Belongs to the glycosyl hydrolase 28 family.</text>
</comment>
<dbReference type="Pfam" id="PF18018">
    <property type="entry name" value="DNA_pol_D_N"/>
    <property type="match status" value="1"/>
</dbReference>
<keyword evidence="10" id="KW-0812">Transmembrane</keyword>
<keyword evidence="7" id="KW-0961">Cell wall biogenesis/degradation</keyword>
<keyword evidence="10" id="KW-0472">Membrane</keyword>
<dbReference type="SMART" id="SM00710">
    <property type="entry name" value="PbH1"/>
    <property type="match status" value="4"/>
</dbReference>
<dbReference type="InterPro" id="IPR006626">
    <property type="entry name" value="PbH1"/>
</dbReference>
<sequence>MKGLLFLFLILVIVSHSLCARIITPTTDYGGSTFDVLKYGAIGDGNTDDSEAFVKAWQDVCTSQDNPTLIIPKDKTYFLQPLRFQGPCKSATVKVELGGTIIAPKNMEDWKWAQDNVLVWISFEHIYGLVVNGEGQINGQGAPWWKEYPNDESKRPSAFKFIKCERLTISNLTHYDSPKNHMGISSCKEVFISNLKMIAPEDSPNTDGIDIANSSNITIKDSTITTGDDCVAINTGSSFINITGVFCGPGHGISVGSLGKNGEYAEVEDVYVKNCTFTRTSNGARIKTWEDETFEIGKEMYRGQQYSQIYFARLRLMRTLLYSLVSQWKPNSPVCTVLGLEEGKECVVVGTLFKNMKLKPCILDEYSKERSVVPLVKPHNFVDKDDYLVLEDESGRVKLGGNIIVPSVYMRELYDWNDVAKRTEIVYDRALKCSNQNLLERLSRYLVCGVWAGKLFCLVMIVGYLFWQLLEIWQPADDIGNHEDEILENAQ</sequence>
<dbReference type="GO" id="GO:0005975">
    <property type="term" value="P:carbohydrate metabolic process"/>
    <property type="evidence" value="ECO:0007669"/>
    <property type="project" value="InterPro"/>
</dbReference>
<comment type="subcellular location">
    <subcellularLocation>
        <location evidence="1">Secreted</location>
        <location evidence="1">Cell wall</location>
    </subcellularLocation>
</comment>
<evidence type="ECO:0000256" key="8">
    <source>
        <dbReference type="PROSITE-ProRule" id="PRU10052"/>
    </source>
</evidence>
<proteinExistence type="inferred from homology"/>
<keyword evidence="10" id="KW-1133">Transmembrane helix</keyword>
<dbReference type="PANTHER" id="PTHR31375">
    <property type="match status" value="1"/>
</dbReference>
<evidence type="ECO:0000256" key="6">
    <source>
        <dbReference type="ARBA" id="ARBA00023295"/>
    </source>
</evidence>
<dbReference type="EMBL" id="JAMSHJ010000002">
    <property type="protein sequence ID" value="KAI5437392.1"/>
    <property type="molecule type" value="Genomic_DNA"/>
</dbReference>
<reference evidence="13 14" key="1">
    <citation type="journal article" date="2022" name="Nat. Genet.">
        <title>Improved pea reference genome and pan-genome highlight genomic features and evolutionary characteristics.</title>
        <authorList>
            <person name="Yang T."/>
            <person name="Liu R."/>
            <person name="Luo Y."/>
            <person name="Hu S."/>
            <person name="Wang D."/>
            <person name="Wang C."/>
            <person name="Pandey M.K."/>
            <person name="Ge S."/>
            <person name="Xu Q."/>
            <person name="Li N."/>
            <person name="Li G."/>
            <person name="Huang Y."/>
            <person name="Saxena R.K."/>
            <person name="Ji Y."/>
            <person name="Li M."/>
            <person name="Yan X."/>
            <person name="He Y."/>
            <person name="Liu Y."/>
            <person name="Wang X."/>
            <person name="Xiang C."/>
            <person name="Varshney R.K."/>
            <person name="Ding H."/>
            <person name="Gao S."/>
            <person name="Zong X."/>
        </authorList>
    </citation>
    <scope>NUCLEOTIDE SEQUENCE [LARGE SCALE GENOMIC DNA]</scope>
    <source>
        <strain evidence="13 14">cv. Zhongwan 6</strain>
    </source>
</reference>
<keyword evidence="14" id="KW-1185">Reference proteome</keyword>
<evidence type="ECO:0000256" key="11">
    <source>
        <dbReference type="SAM" id="SignalP"/>
    </source>
</evidence>
<evidence type="ECO:0000259" key="12">
    <source>
        <dbReference type="Pfam" id="PF18018"/>
    </source>
</evidence>
<dbReference type="SUPFAM" id="SSF51126">
    <property type="entry name" value="Pectin lyase-like"/>
    <property type="match status" value="1"/>
</dbReference>
<evidence type="ECO:0000256" key="4">
    <source>
        <dbReference type="ARBA" id="ARBA00022525"/>
    </source>
</evidence>
<keyword evidence="3" id="KW-0134">Cell wall</keyword>
<evidence type="ECO:0000256" key="7">
    <source>
        <dbReference type="ARBA" id="ARBA00023316"/>
    </source>
</evidence>
<dbReference type="InterPro" id="IPR000743">
    <property type="entry name" value="Glyco_hydro_28"/>
</dbReference>
<evidence type="ECO:0000313" key="14">
    <source>
        <dbReference type="Proteomes" id="UP001058974"/>
    </source>
</evidence>
<keyword evidence="5 9" id="KW-0378">Hydrolase</keyword>
<keyword evidence="6 9" id="KW-0326">Glycosidase</keyword>
<evidence type="ECO:0000256" key="2">
    <source>
        <dbReference type="ARBA" id="ARBA00008834"/>
    </source>
</evidence>
<keyword evidence="11" id="KW-0732">Signal</keyword>
<dbReference type="GO" id="GO:0071555">
    <property type="term" value="P:cell wall organization"/>
    <property type="evidence" value="ECO:0007669"/>
    <property type="project" value="UniProtKB-KW"/>
</dbReference>
<evidence type="ECO:0000256" key="9">
    <source>
        <dbReference type="RuleBase" id="RU361169"/>
    </source>
</evidence>
<dbReference type="InterPro" id="IPR040663">
    <property type="entry name" value="DNA_pol_D_N"/>
</dbReference>
<dbReference type="InterPro" id="IPR011050">
    <property type="entry name" value="Pectin_lyase_fold/virulence"/>
</dbReference>
<dbReference type="InterPro" id="IPR012334">
    <property type="entry name" value="Pectin_lyas_fold"/>
</dbReference>
<dbReference type="Proteomes" id="UP001058974">
    <property type="component" value="Chromosome 2"/>
</dbReference>
<feature type="active site" evidence="8">
    <location>
        <position position="251"/>
    </location>
</feature>